<dbReference type="AlphaFoldDB" id="A0A1E3GUL7"/>
<accession>A0A1E3GUL7</accession>
<evidence type="ECO:0000256" key="1">
    <source>
        <dbReference type="SAM" id="Phobius"/>
    </source>
</evidence>
<keyword evidence="1" id="KW-0812">Transmembrane</keyword>
<evidence type="ECO:0000313" key="3">
    <source>
        <dbReference type="Proteomes" id="UP000094379"/>
    </source>
</evidence>
<proteinExistence type="predicted"/>
<name>A0A1E3GUL7_9GAMM</name>
<protein>
    <submittedName>
        <fullName evidence="2">Uncharacterized protein</fullName>
    </submittedName>
</protein>
<keyword evidence="3" id="KW-1185">Reference proteome</keyword>
<evidence type="ECO:0000313" key="2">
    <source>
        <dbReference type="EMBL" id="ODN67635.1"/>
    </source>
</evidence>
<dbReference type="Proteomes" id="UP000094379">
    <property type="component" value="Unassembled WGS sequence"/>
</dbReference>
<dbReference type="STRING" id="291169.A9E74_00745"/>
<organism evidence="2 3">
    <name type="scientific">Methylophaga muralis</name>
    <dbReference type="NCBI Taxonomy" id="291169"/>
    <lineage>
        <taxon>Bacteria</taxon>
        <taxon>Pseudomonadati</taxon>
        <taxon>Pseudomonadota</taxon>
        <taxon>Gammaproteobacteria</taxon>
        <taxon>Thiotrichales</taxon>
        <taxon>Piscirickettsiaceae</taxon>
        <taxon>Methylophaga</taxon>
    </lineage>
</organism>
<feature type="transmembrane region" description="Helical" evidence="1">
    <location>
        <begin position="7"/>
        <end position="27"/>
    </location>
</feature>
<keyword evidence="1" id="KW-0472">Membrane</keyword>
<dbReference type="EMBL" id="MCRI01000004">
    <property type="protein sequence ID" value="ODN67635.1"/>
    <property type="molecule type" value="Genomic_DNA"/>
</dbReference>
<gene>
    <name evidence="2" type="ORF">A9E74_00745</name>
</gene>
<sequence length="109" mass="12250">MKYQLILVKLLQFSIVLVMLYPLYYVWETEKIKTACQQIKPGMTYNDIVIELQSRGLTFSRMSGAQAPGEKWLALVESQASFSGYGCEIRGFGNQIAGVRIVKGKQIAP</sequence>
<keyword evidence="1" id="KW-1133">Transmembrane helix</keyword>
<dbReference type="RefSeq" id="WP_069295280.1">
    <property type="nucleotide sequence ID" value="NZ_MCRI01000004.1"/>
</dbReference>
<comment type="caution">
    <text evidence="2">The sequence shown here is derived from an EMBL/GenBank/DDBJ whole genome shotgun (WGS) entry which is preliminary data.</text>
</comment>
<reference evidence="2 3" key="1">
    <citation type="submission" date="2016-07" db="EMBL/GenBank/DDBJ databases">
        <title>Draft Genome Sequence of Methylophaga muralis Bur 1.</title>
        <authorList>
            <person name="Vasilenko O.V."/>
            <person name="Doronina N.V."/>
            <person name="Shmareva M.N."/>
            <person name="Tarlachkov S.V."/>
            <person name="Mustakhimov I."/>
            <person name="Trotsenko Y.A."/>
        </authorList>
    </citation>
    <scope>NUCLEOTIDE SEQUENCE [LARGE SCALE GENOMIC DNA]</scope>
    <source>
        <strain evidence="2 3">Bur 1</strain>
    </source>
</reference>